<dbReference type="PANTHER" id="PTHR21495">
    <property type="entry name" value="NUCLEOPORIN-RELATED"/>
    <property type="match status" value="1"/>
</dbReference>
<evidence type="ECO:0000256" key="2">
    <source>
        <dbReference type="ARBA" id="ARBA00011738"/>
    </source>
</evidence>
<keyword evidence="4" id="KW-0052">Apoplast</keyword>
<sequence>MGPESTQKWLKTRQWAKERVTRLQFYVRDVFSSPTTKNVTTTNVIVAKANSTFGSPTLFGLVAVIDDPVTVGPEPGSKIIGRAEGIVTFASLERISLHMTFTIVFTGGEYIGSTLSFLGHNACLSDEVGQISIAGGTGAFMVARGVAFVNTISSNSSSDTLFEYNAFILHY</sequence>
<dbReference type="OrthoDB" id="1864232at2759"/>
<gene>
    <name evidence="5" type="ORF">F511_06484</name>
</gene>
<comment type="subunit">
    <text evidence="2 4">Homodimer.</text>
</comment>
<evidence type="ECO:0000256" key="4">
    <source>
        <dbReference type="RuleBase" id="RU363099"/>
    </source>
</evidence>
<dbReference type="GO" id="GO:0009699">
    <property type="term" value="P:phenylpropanoid biosynthetic process"/>
    <property type="evidence" value="ECO:0007669"/>
    <property type="project" value="UniProtKB-ARBA"/>
</dbReference>
<keyword evidence="6" id="KW-1185">Reference proteome</keyword>
<keyword evidence="3 4" id="KW-0964">Secreted</keyword>
<protein>
    <recommendedName>
        <fullName evidence="4">Dirigent protein</fullName>
    </recommendedName>
</protein>
<organism evidence="5 6">
    <name type="scientific">Dorcoceras hygrometricum</name>
    <dbReference type="NCBI Taxonomy" id="472368"/>
    <lineage>
        <taxon>Eukaryota</taxon>
        <taxon>Viridiplantae</taxon>
        <taxon>Streptophyta</taxon>
        <taxon>Embryophyta</taxon>
        <taxon>Tracheophyta</taxon>
        <taxon>Spermatophyta</taxon>
        <taxon>Magnoliopsida</taxon>
        <taxon>eudicotyledons</taxon>
        <taxon>Gunneridae</taxon>
        <taxon>Pentapetalae</taxon>
        <taxon>asterids</taxon>
        <taxon>lamiids</taxon>
        <taxon>Lamiales</taxon>
        <taxon>Gesneriaceae</taxon>
        <taxon>Didymocarpoideae</taxon>
        <taxon>Trichosporeae</taxon>
        <taxon>Loxocarpinae</taxon>
        <taxon>Dorcoceras</taxon>
    </lineage>
</organism>
<evidence type="ECO:0000313" key="5">
    <source>
        <dbReference type="EMBL" id="KZV53342.1"/>
    </source>
</evidence>
<comment type="function">
    <text evidence="4">Dirigent proteins impart stereoselectivity on the phenoxy radical-coupling reaction, yielding optically active lignans from two molecules of coniferyl alcohol in the biosynthesis of lignans, flavonolignans, and alkaloids and thus plays a central role in plant secondary metabolism.</text>
</comment>
<evidence type="ECO:0000313" key="6">
    <source>
        <dbReference type="Proteomes" id="UP000250235"/>
    </source>
</evidence>
<dbReference type="Gene3D" id="2.40.480.10">
    <property type="entry name" value="Allene oxide cyclase-like"/>
    <property type="match status" value="1"/>
</dbReference>
<dbReference type="GO" id="GO:0048046">
    <property type="term" value="C:apoplast"/>
    <property type="evidence" value="ECO:0007669"/>
    <property type="project" value="UniProtKB-SubCell"/>
</dbReference>
<dbReference type="InterPro" id="IPR044859">
    <property type="entry name" value="Allene_oxi_cyc_Dirigent"/>
</dbReference>
<evidence type="ECO:0000256" key="3">
    <source>
        <dbReference type="ARBA" id="ARBA00022525"/>
    </source>
</evidence>
<proteinExistence type="inferred from homology"/>
<dbReference type="EMBL" id="KQ990517">
    <property type="protein sequence ID" value="KZV53342.1"/>
    <property type="molecule type" value="Genomic_DNA"/>
</dbReference>
<dbReference type="Pfam" id="PF03018">
    <property type="entry name" value="Dirigent"/>
    <property type="match status" value="1"/>
</dbReference>
<accession>A0A2Z7D1K9</accession>
<name>A0A2Z7D1K9_9LAMI</name>
<comment type="subcellular location">
    <subcellularLocation>
        <location evidence="4">Secreted</location>
        <location evidence="4">Extracellular space</location>
        <location evidence="4">Apoplast</location>
    </subcellularLocation>
</comment>
<comment type="similarity">
    <text evidence="1 4">Belongs to the plant dirigent protein family.</text>
</comment>
<dbReference type="InterPro" id="IPR004265">
    <property type="entry name" value="Dirigent"/>
</dbReference>
<reference evidence="5 6" key="1">
    <citation type="journal article" date="2015" name="Proc. Natl. Acad. Sci. U.S.A.">
        <title>The resurrection genome of Boea hygrometrica: A blueprint for survival of dehydration.</title>
        <authorList>
            <person name="Xiao L."/>
            <person name="Yang G."/>
            <person name="Zhang L."/>
            <person name="Yang X."/>
            <person name="Zhao S."/>
            <person name="Ji Z."/>
            <person name="Zhou Q."/>
            <person name="Hu M."/>
            <person name="Wang Y."/>
            <person name="Chen M."/>
            <person name="Xu Y."/>
            <person name="Jin H."/>
            <person name="Xiao X."/>
            <person name="Hu G."/>
            <person name="Bao F."/>
            <person name="Hu Y."/>
            <person name="Wan P."/>
            <person name="Li L."/>
            <person name="Deng X."/>
            <person name="Kuang T."/>
            <person name="Xiang C."/>
            <person name="Zhu J.K."/>
            <person name="Oliver M.J."/>
            <person name="He Y."/>
        </authorList>
    </citation>
    <scope>NUCLEOTIDE SEQUENCE [LARGE SCALE GENOMIC DNA]</scope>
    <source>
        <strain evidence="6">cv. XS01</strain>
    </source>
</reference>
<dbReference type="AlphaFoldDB" id="A0A2Z7D1K9"/>
<evidence type="ECO:0000256" key="1">
    <source>
        <dbReference type="ARBA" id="ARBA00010746"/>
    </source>
</evidence>
<dbReference type="Proteomes" id="UP000250235">
    <property type="component" value="Unassembled WGS sequence"/>
</dbReference>